<feature type="region of interest" description="Disordered" evidence="1">
    <location>
        <begin position="1"/>
        <end position="78"/>
    </location>
</feature>
<dbReference type="Proteomes" id="UP000289152">
    <property type="component" value="Unassembled WGS sequence"/>
</dbReference>
<feature type="compositionally biased region" description="Basic and acidic residues" evidence="1">
    <location>
        <begin position="54"/>
        <end position="71"/>
    </location>
</feature>
<keyword evidence="3" id="KW-1185">Reference proteome</keyword>
<name>A0A4Q1BUN5_TREME</name>
<comment type="caution">
    <text evidence="2">The sequence shown here is derived from an EMBL/GenBank/DDBJ whole genome shotgun (WGS) entry which is preliminary data.</text>
</comment>
<dbReference type="VEuPathDB" id="FungiDB:TREMEDRAFT_61612"/>
<dbReference type="InParanoid" id="A0A4Q1BUN5"/>
<evidence type="ECO:0000256" key="1">
    <source>
        <dbReference type="SAM" id="MobiDB-lite"/>
    </source>
</evidence>
<gene>
    <name evidence="2" type="ORF">M231_00985</name>
</gene>
<proteinExistence type="predicted"/>
<dbReference type="AlphaFoldDB" id="A0A4Q1BUN5"/>
<feature type="compositionally biased region" description="Low complexity" evidence="1">
    <location>
        <begin position="1"/>
        <end position="14"/>
    </location>
</feature>
<accession>A0A4Q1BUN5</accession>
<organism evidence="2 3">
    <name type="scientific">Tremella mesenterica</name>
    <name type="common">Jelly fungus</name>
    <dbReference type="NCBI Taxonomy" id="5217"/>
    <lineage>
        <taxon>Eukaryota</taxon>
        <taxon>Fungi</taxon>
        <taxon>Dikarya</taxon>
        <taxon>Basidiomycota</taxon>
        <taxon>Agaricomycotina</taxon>
        <taxon>Tremellomycetes</taxon>
        <taxon>Tremellales</taxon>
        <taxon>Tremellaceae</taxon>
        <taxon>Tremella</taxon>
    </lineage>
</organism>
<evidence type="ECO:0000313" key="2">
    <source>
        <dbReference type="EMBL" id="RXK41750.1"/>
    </source>
</evidence>
<sequence>MTSGTNPSTSSSPDTKGKISLPLREEGHSSDDSTSSTSTITNHRAHKNLVVSHEASETQSSRKEEDKEGTSRRAQLYSSVRKRETQELREHFIVAREERLAWLDSNEPQSSHESSQETMTNKLTQFDRHINDLLSQYEDITNNGVVDQAAYKQMKEQLSKITLSYGSMLQEIPVADIDDGVSRSIQVLSLIDREEYAGISVFEKSTILWKTTGRTRLETALKEADEEWIQERILNTKSWFTSHSSRLPAGEDAVRVTGDRLYSTSIKDKE</sequence>
<reference evidence="2 3" key="1">
    <citation type="submission" date="2016-06" db="EMBL/GenBank/DDBJ databases">
        <title>Evolution of pathogenesis and genome organization in the Tremellales.</title>
        <authorList>
            <person name="Cuomo C."/>
            <person name="Litvintseva A."/>
            <person name="Heitman J."/>
            <person name="Chen Y."/>
            <person name="Sun S."/>
            <person name="Springer D."/>
            <person name="Dromer F."/>
            <person name="Young S."/>
            <person name="Zeng Q."/>
            <person name="Chapman S."/>
            <person name="Gujja S."/>
            <person name="Saif S."/>
            <person name="Birren B."/>
        </authorList>
    </citation>
    <scope>NUCLEOTIDE SEQUENCE [LARGE SCALE GENOMIC DNA]</scope>
    <source>
        <strain evidence="2 3">ATCC 28783</strain>
    </source>
</reference>
<evidence type="ECO:0000313" key="3">
    <source>
        <dbReference type="Proteomes" id="UP000289152"/>
    </source>
</evidence>
<protein>
    <submittedName>
        <fullName evidence="2">Uncharacterized protein</fullName>
    </submittedName>
</protein>
<dbReference type="EMBL" id="SDIL01000006">
    <property type="protein sequence ID" value="RXK41750.1"/>
    <property type="molecule type" value="Genomic_DNA"/>
</dbReference>